<keyword evidence="1" id="KW-0472">Membrane</keyword>
<evidence type="ECO:0000313" key="3">
    <source>
        <dbReference type="Proteomes" id="UP000321039"/>
    </source>
</evidence>
<evidence type="ECO:0000256" key="1">
    <source>
        <dbReference type="SAM" id="Phobius"/>
    </source>
</evidence>
<dbReference type="InterPro" id="IPR005625">
    <property type="entry name" value="PepSY-ass_TM"/>
</dbReference>
<evidence type="ECO:0000313" key="2">
    <source>
        <dbReference type="EMBL" id="TXS96308.1"/>
    </source>
</evidence>
<proteinExistence type="predicted"/>
<reference evidence="2 3" key="1">
    <citation type="submission" date="2019-08" db="EMBL/GenBank/DDBJ databases">
        <title>Parahaliea maris sp. nov., isolated from the surface seawater.</title>
        <authorList>
            <person name="Liu Y."/>
        </authorList>
    </citation>
    <scope>NUCLEOTIDE SEQUENCE [LARGE SCALE GENOMIC DNA]</scope>
    <source>
        <strain evidence="2 3">HSLHS9</strain>
    </source>
</reference>
<dbReference type="PANTHER" id="PTHR34219">
    <property type="entry name" value="IRON-REGULATED INNER MEMBRANE PROTEIN-RELATED"/>
    <property type="match status" value="1"/>
</dbReference>
<dbReference type="EMBL" id="VRZA01000001">
    <property type="protein sequence ID" value="TXS96308.1"/>
    <property type="molecule type" value="Genomic_DNA"/>
</dbReference>
<dbReference type="Proteomes" id="UP000321039">
    <property type="component" value="Unassembled WGS sequence"/>
</dbReference>
<gene>
    <name evidence="2" type="ORF">FV139_02085</name>
</gene>
<name>A0A5C9A653_9GAMM</name>
<keyword evidence="3" id="KW-1185">Reference proteome</keyword>
<dbReference type="RefSeq" id="WP_148066576.1">
    <property type="nucleotide sequence ID" value="NZ_VRZA01000001.1"/>
</dbReference>
<feature type="transmembrane region" description="Helical" evidence="1">
    <location>
        <begin position="22"/>
        <end position="46"/>
    </location>
</feature>
<feature type="transmembrane region" description="Helical" evidence="1">
    <location>
        <begin position="195"/>
        <end position="215"/>
    </location>
</feature>
<comment type="caution">
    <text evidence="2">The sequence shown here is derived from an EMBL/GenBank/DDBJ whole genome shotgun (WGS) entry which is preliminary data.</text>
</comment>
<dbReference type="Pfam" id="PF03929">
    <property type="entry name" value="PepSY_TM"/>
    <property type="match status" value="1"/>
</dbReference>
<feature type="transmembrane region" description="Helical" evidence="1">
    <location>
        <begin position="334"/>
        <end position="355"/>
    </location>
</feature>
<keyword evidence="1" id="KW-0812">Transmembrane</keyword>
<accession>A0A5C9A653</accession>
<dbReference type="AlphaFoldDB" id="A0A5C9A653"/>
<protein>
    <submittedName>
        <fullName evidence="2">PepSY domain-containing protein</fullName>
    </submittedName>
</protein>
<sequence length="370" mass="41221">MTAGATGGRRPPRPRPGGLWRWHLWAGLAALLVLLASAISGGVLVYQKELIRLTVTPHATLPPDYSHGAIASQLQQLEFQRGAGSPISLKAPNPGEPYWTVRHGHALELLELATLDTYQDNLGILALLTLLREFHVDLLTGRWGQSLLLLCGILALFLTVSGLLLWWPGRRAFRWRWVIPRNYTASRSLQYHRHAGALVSPLLLLAFLTGSVMLWQKLVAPLLPPVATEIRQIAAMPAGVPGIARDYRAAQAAVPDGWPTYIRTYQEQDSTYTKVRFRLPGEWHLNGRTSVVVNSDTGELVISERSDQSSNARRLVNQLYPLHSGYGMPGGYRALMLVTSLALAWLAYTGGSHYYTRWRHRRNRRHSSAA</sequence>
<keyword evidence="1" id="KW-1133">Transmembrane helix</keyword>
<organism evidence="2 3">
    <name type="scientific">Parahaliea maris</name>
    <dbReference type="NCBI Taxonomy" id="2716870"/>
    <lineage>
        <taxon>Bacteria</taxon>
        <taxon>Pseudomonadati</taxon>
        <taxon>Pseudomonadota</taxon>
        <taxon>Gammaproteobacteria</taxon>
        <taxon>Cellvibrionales</taxon>
        <taxon>Halieaceae</taxon>
        <taxon>Parahaliea</taxon>
    </lineage>
</organism>
<feature type="transmembrane region" description="Helical" evidence="1">
    <location>
        <begin position="147"/>
        <end position="167"/>
    </location>
</feature>